<dbReference type="Proteomes" id="UP000616143">
    <property type="component" value="Unassembled WGS sequence"/>
</dbReference>
<gene>
    <name evidence="4" type="ORF">GCM10007116_03470</name>
    <name evidence="3" type="ORF">HS1genome_1733</name>
</gene>
<evidence type="ECO:0000256" key="1">
    <source>
        <dbReference type="SAM" id="MobiDB-lite"/>
    </source>
</evidence>
<reference evidence="5" key="2">
    <citation type="submission" date="2018-04" db="EMBL/GenBank/DDBJ databases">
        <title>Complete genome sequence of Sulfodiicoccus acidiphilus strain HS-1.</title>
        <authorList>
            <person name="Sakai H.D."/>
            <person name="Kurosawa N."/>
        </authorList>
    </citation>
    <scope>NUCLEOTIDE SEQUENCE [LARGE SCALE GENOMIC DNA]</scope>
    <source>
        <strain evidence="5">HS-1</strain>
    </source>
</reference>
<dbReference type="OrthoDB" id="1018at2157"/>
<dbReference type="CDD" id="cd02440">
    <property type="entry name" value="AdoMet_MTases"/>
    <property type="match status" value="1"/>
</dbReference>
<feature type="region of interest" description="Disordered" evidence="1">
    <location>
        <begin position="232"/>
        <end position="261"/>
    </location>
</feature>
<accession>A0A348B592</accession>
<dbReference type="InterPro" id="IPR013216">
    <property type="entry name" value="Methyltransf_11"/>
</dbReference>
<dbReference type="Proteomes" id="UP000276741">
    <property type="component" value="Chromosome"/>
</dbReference>
<evidence type="ECO:0000313" key="3">
    <source>
        <dbReference type="EMBL" id="BBD73344.1"/>
    </source>
</evidence>
<dbReference type="EMBL" id="AP018553">
    <property type="protein sequence ID" value="BBD73344.1"/>
    <property type="molecule type" value="Genomic_DNA"/>
</dbReference>
<reference evidence="4" key="1">
    <citation type="journal article" date="2014" name="Int. J. Syst. Evol. Microbiol.">
        <title>Complete genome sequence of Corynebacterium casei LMG S-19264T (=DSM 44701T), isolated from a smear-ripened cheese.</title>
        <authorList>
            <consortium name="US DOE Joint Genome Institute (JGI-PGF)"/>
            <person name="Walter F."/>
            <person name="Albersmeier A."/>
            <person name="Kalinowski J."/>
            <person name="Ruckert C."/>
        </authorList>
    </citation>
    <scope>NUCLEOTIDE SEQUENCE</scope>
    <source>
        <strain evidence="4">JCM 31740</strain>
    </source>
</reference>
<dbReference type="EMBL" id="BMQS01000003">
    <property type="protein sequence ID" value="GGT88953.1"/>
    <property type="molecule type" value="Genomic_DNA"/>
</dbReference>
<protein>
    <recommendedName>
        <fullName evidence="2">Methyltransferase type 11 domain-containing protein</fullName>
    </recommendedName>
</protein>
<dbReference type="Gene3D" id="3.40.50.150">
    <property type="entry name" value="Vaccinia Virus protein VP39"/>
    <property type="match status" value="1"/>
</dbReference>
<dbReference type="Pfam" id="PF08241">
    <property type="entry name" value="Methyltransf_11"/>
    <property type="match status" value="1"/>
</dbReference>
<feature type="domain" description="Methyltransferase type 11" evidence="2">
    <location>
        <begin position="40"/>
        <end position="128"/>
    </location>
</feature>
<dbReference type="SUPFAM" id="SSF53335">
    <property type="entry name" value="S-adenosyl-L-methionine-dependent methyltransferases"/>
    <property type="match status" value="1"/>
</dbReference>
<evidence type="ECO:0000313" key="4">
    <source>
        <dbReference type="EMBL" id="GGT88953.1"/>
    </source>
</evidence>
<dbReference type="GeneID" id="38667218"/>
<reference evidence="3" key="3">
    <citation type="journal article" date="2019" name="BMC Res. Notes">
        <title>Complete genome sequence of the Sulfodiicoccus acidiphilus strain HS-1T, the first crenarchaeon that lacks polB3, isolated from an acidic hot spring in Ohwaku-dani, Hakone, Japan.</title>
        <authorList>
            <person name="Sakai H.D."/>
            <person name="Kurosawa N."/>
        </authorList>
    </citation>
    <scope>NUCLEOTIDE SEQUENCE</scope>
    <source>
        <strain evidence="3">HS-1</strain>
    </source>
</reference>
<dbReference type="RefSeq" id="WP_126450492.1">
    <property type="nucleotide sequence ID" value="NZ_AP018553.1"/>
</dbReference>
<evidence type="ECO:0000259" key="2">
    <source>
        <dbReference type="Pfam" id="PF08241"/>
    </source>
</evidence>
<dbReference type="AlphaFoldDB" id="A0A348B592"/>
<dbReference type="InterPro" id="IPR029063">
    <property type="entry name" value="SAM-dependent_MTases_sf"/>
</dbReference>
<keyword evidence="5" id="KW-1185">Reference proteome</keyword>
<name>A0A348B592_9CREN</name>
<evidence type="ECO:0000313" key="5">
    <source>
        <dbReference type="Proteomes" id="UP000276741"/>
    </source>
</evidence>
<dbReference type="KEGG" id="sacd:HS1genome_1733"/>
<feature type="compositionally biased region" description="Polar residues" evidence="1">
    <location>
        <begin position="248"/>
        <end position="261"/>
    </location>
</feature>
<proteinExistence type="predicted"/>
<sequence>MSAFDRFAEEYDSWFVKNRNVFLSELGLVEELLRGEKEILSVGCGSGLFEAALRERGIVIEDCVEPSEMGRIARARGLKVLRGFAEELPVQTNYSTVLMNGVIHYLNDPVKALLEVKRVLKDGGHLVLCWVAGEGSYGLLYRLASEVGWEDLRDVSPENPYPAKFLEGAKWPTVDEVRKLLAQTRFREVEVMQTLTRHPKYSNLEYELPSPGYDRGDYLCVKAQKLRTEEGQFSFERKDLMAPPKGEQGTNESPAGRNSST</sequence>
<organism evidence="3 5">
    <name type="scientific">Sulfodiicoccus acidiphilus</name>
    <dbReference type="NCBI Taxonomy" id="1670455"/>
    <lineage>
        <taxon>Archaea</taxon>
        <taxon>Thermoproteota</taxon>
        <taxon>Thermoprotei</taxon>
        <taxon>Sulfolobales</taxon>
        <taxon>Sulfolobaceae</taxon>
        <taxon>Sulfodiicoccus</taxon>
    </lineage>
</organism>
<reference evidence="4" key="4">
    <citation type="submission" date="2020-09" db="EMBL/GenBank/DDBJ databases">
        <authorList>
            <person name="Sun Q."/>
            <person name="Ohkuma M."/>
        </authorList>
    </citation>
    <scope>NUCLEOTIDE SEQUENCE</scope>
    <source>
        <strain evidence="4">JCM 31740</strain>
    </source>
</reference>